<gene>
    <name evidence="1" type="ORF">A2853_02975</name>
</gene>
<protein>
    <submittedName>
        <fullName evidence="1">Uncharacterized protein</fullName>
    </submittedName>
</protein>
<proteinExistence type="predicted"/>
<dbReference type="AlphaFoldDB" id="A0A1F6D955"/>
<name>A0A1F6D955_9BACT</name>
<organism evidence="1 2">
    <name type="scientific">Candidatus Kaiserbacteria bacterium RIFCSPHIGHO2_01_FULL_55_17</name>
    <dbReference type="NCBI Taxonomy" id="1798484"/>
    <lineage>
        <taxon>Bacteria</taxon>
        <taxon>Candidatus Kaiseribacteriota</taxon>
    </lineage>
</organism>
<dbReference type="EMBL" id="MFKX01000008">
    <property type="protein sequence ID" value="OGG57870.1"/>
    <property type="molecule type" value="Genomic_DNA"/>
</dbReference>
<reference evidence="1 2" key="1">
    <citation type="journal article" date="2016" name="Nat. Commun.">
        <title>Thousands of microbial genomes shed light on interconnected biogeochemical processes in an aquifer system.</title>
        <authorList>
            <person name="Anantharaman K."/>
            <person name="Brown C.T."/>
            <person name="Hug L.A."/>
            <person name="Sharon I."/>
            <person name="Castelle C.J."/>
            <person name="Probst A.J."/>
            <person name="Thomas B.C."/>
            <person name="Singh A."/>
            <person name="Wilkins M.J."/>
            <person name="Karaoz U."/>
            <person name="Brodie E.L."/>
            <person name="Williams K.H."/>
            <person name="Hubbard S.S."/>
            <person name="Banfield J.F."/>
        </authorList>
    </citation>
    <scope>NUCLEOTIDE SEQUENCE [LARGE SCALE GENOMIC DNA]</scope>
</reference>
<dbReference type="Proteomes" id="UP000177958">
    <property type="component" value="Unassembled WGS sequence"/>
</dbReference>
<sequence>MLGKFRAFVYGFWTVTDDRAQGGRDMAKKSSAALLKRGQCVLLENGELQEGLVIERATRKQGAPSYAGTMLSTGEQAQLLCLKNKNGPFHLRRPSGEVLHFRTMTRRPRHAFYQHVVARLTMLNDQAENARDLAERFQRSSAKFLDVLDATE</sequence>
<comment type="caution">
    <text evidence="1">The sequence shown here is derived from an EMBL/GenBank/DDBJ whole genome shotgun (WGS) entry which is preliminary data.</text>
</comment>
<accession>A0A1F6D955</accession>
<evidence type="ECO:0000313" key="1">
    <source>
        <dbReference type="EMBL" id="OGG57870.1"/>
    </source>
</evidence>
<evidence type="ECO:0000313" key="2">
    <source>
        <dbReference type="Proteomes" id="UP000177958"/>
    </source>
</evidence>